<gene>
    <name evidence="1" type="ORF">EV385_5771</name>
</gene>
<dbReference type="Proteomes" id="UP000292564">
    <property type="component" value="Unassembled WGS sequence"/>
</dbReference>
<keyword evidence="2" id="KW-1185">Reference proteome</keyword>
<organism evidence="1 2">
    <name type="scientific">Krasilnikovia cinnamomea</name>
    <dbReference type="NCBI Taxonomy" id="349313"/>
    <lineage>
        <taxon>Bacteria</taxon>
        <taxon>Bacillati</taxon>
        <taxon>Actinomycetota</taxon>
        <taxon>Actinomycetes</taxon>
        <taxon>Micromonosporales</taxon>
        <taxon>Micromonosporaceae</taxon>
        <taxon>Krasilnikovia</taxon>
    </lineage>
</organism>
<sequence length="177" mass="18584">MTERAAHGATDRSRPTGGTVTVELGELAHAAVVATAPDQIDLYTAATARRDAGAGHRRPGWTGGSIGSGLEPVLLAEVIGPILLGASAEVLGAATVATWRGRRRWFRRGWWSRRRGPAQAGPRTRVTLDADQVEALRSACVRHGTTLGLSEAEATLLADAVHGALCRALADAQHVDE</sequence>
<name>A0A4Q7ZRQ7_9ACTN</name>
<dbReference type="EMBL" id="SHKY01000001">
    <property type="protein sequence ID" value="RZU53837.1"/>
    <property type="molecule type" value="Genomic_DNA"/>
</dbReference>
<reference evidence="1 2" key="1">
    <citation type="submission" date="2019-02" db="EMBL/GenBank/DDBJ databases">
        <title>Sequencing the genomes of 1000 actinobacteria strains.</title>
        <authorList>
            <person name="Klenk H.-P."/>
        </authorList>
    </citation>
    <scope>NUCLEOTIDE SEQUENCE [LARGE SCALE GENOMIC DNA]</scope>
    <source>
        <strain evidence="1 2">DSM 45162</strain>
    </source>
</reference>
<comment type="caution">
    <text evidence="1">The sequence shown here is derived from an EMBL/GenBank/DDBJ whole genome shotgun (WGS) entry which is preliminary data.</text>
</comment>
<dbReference type="OrthoDB" id="10018998at2"/>
<evidence type="ECO:0000313" key="2">
    <source>
        <dbReference type="Proteomes" id="UP000292564"/>
    </source>
</evidence>
<evidence type="ECO:0000313" key="1">
    <source>
        <dbReference type="EMBL" id="RZU53837.1"/>
    </source>
</evidence>
<dbReference type="AlphaFoldDB" id="A0A4Q7ZRQ7"/>
<proteinExistence type="predicted"/>
<protein>
    <submittedName>
        <fullName evidence="1">Uncharacterized protein</fullName>
    </submittedName>
</protein>
<accession>A0A4Q7ZRQ7</accession>
<dbReference type="RefSeq" id="WP_130512285.1">
    <property type="nucleotide sequence ID" value="NZ_SHKY01000001.1"/>
</dbReference>